<keyword evidence="10" id="KW-1185">Reference proteome</keyword>
<dbReference type="GO" id="GO:0055085">
    <property type="term" value="P:transmembrane transport"/>
    <property type="evidence" value="ECO:0007669"/>
    <property type="project" value="InterPro"/>
</dbReference>
<evidence type="ECO:0000259" key="8">
    <source>
        <dbReference type="PROSITE" id="PS50928"/>
    </source>
</evidence>
<dbReference type="InterPro" id="IPR045621">
    <property type="entry name" value="BPD_transp_1_N"/>
</dbReference>
<evidence type="ECO:0000256" key="3">
    <source>
        <dbReference type="ARBA" id="ARBA00022475"/>
    </source>
</evidence>
<evidence type="ECO:0000256" key="7">
    <source>
        <dbReference type="RuleBase" id="RU363032"/>
    </source>
</evidence>
<dbReference type="PROSITE" id="PS50928">
    <property type="entry name" value="ABC_TM1"/>
    <property type="match status" value="1"/>
</dbReference>
<comment type="caution">
    <text evidence="9">The sequence shown here is derived from an EMBL/GenBank/DDBJ whole genome shotgun (WGS) entry which is preliminary data.</text>
</comment>
<dbReference type="Pfam" id="PF19300">
    <property type="entry name" value="BPD_transp_1_N"/>
    <property type="match status" value="1"/>
</dbReference>
<reference evidence="9 10" key="1">
    <citation type="journal article" date="2014" name="Nature">
        <title>An environmental bacterial taxon with a large and distinct metabolic repertoire.</title>
        <authorList>
            <person name="Wilson M.C."/>
            <person name="Mori T."/>
            <person name="Ruckert C."/>
            <person name="Uria A.R."/>
            <person name="Helf M.J."/>
            <person name="Takada K."/>
            <person name="Gernert C."/>
            <person name="Steffens U.A."/>
            <person name="Heycke N."/>
            <person name="Schmitt S."/>
            <person name="Rinke C."/>
            <person name="Helfrich E.J."/>
            <person name="Brachmann A.O."/>
            <person name="Gurgui C."/>
            <person name="Wakimoto T."/>
            <person name="Kracht M."/>
            <person name="Crusemann M."/>
            <person name="Hentschel U."/>
            <person name="Abe I."/>
            <person name="Matsunaga S."/>
            <person name="Kalinowski J."/>
            <person name="Takeyama H."/>
            <person name="Piel J."/>
        </authorList>
    </citation>
    <scope>NUCLEOTIDE SEQUENCE [LARGE SCALE GENOMIC DNA]</scope>
    <source>
        <strain evidence="10">TSY1</strain>
    </source>
</reference>
<comment type="subcellular location">
    <subcellularLocation>
        <location evidence="1 7">Cell membrane</location>
        <topology evidence="1 7">Multi-pass membrane protein</topology>
    </subcellularLocation>
</comment>
<evidence type="ECO:0000313" key="10">
    <source>
        <dbReference type="Proteomes" id="UP000019141"/>
    </source>
</evidence>
<evidence type="ECO:0000256" key="2">
    <source>
        <dbReference type="ARBA" id="ARBA00022448"/>
    </source>
</evidence>
<evidence type="ECO:0000256" key="4">
    <source>
        <dbReference type="ARBA" id="ARBA00022692"/>
    </source>
</evidence>
<keyword evidence="4 7" id="KW-0812">Transmembrane</keyword>
<feature type="transmembrane region" description="Helical" evidence="7">
    <location>
        <begin position="284"/>
        <end position="307"/>
    </location>
</feature>
<sequence>MLRYTLYRLLQLIPVLLMVSVFVFVMIYALPGDVIDALAGEAEAEDPEVRAALEKELGLDKPIYIRYFTWLGKIVLYGDFGKSIATGRSIGVEVFKRIPATVYLAVVAVALSLIIAIPMGTIAAVKRRTWADYIVTTASVTGISFPQFWFAILCVLFFALFLGWLPASEYKSPFDDLGQSIKHLILPASALGVRLAAITTRLTRSAMLDEIEKDYVHTARSIGLPERRVIFKYTLRNALIPTVTVAGLQFGNLLGGTVVIEAIFAWPGIGLTLYDAIVSRDYPMVQASVLILATAFVLVNLLVDLTYRLLNPRIRLP</sequence>
<comment type="similarity">
    <text evidence="7">Belongs to the binding-protein-dependent transport system permease family.</text>
</comment>
<dbReference type="Pfam" id="PF00528">
    <property type="entry name" value="BPD_transp_1"/>
    <property type="match status" value="1"/>
</dbReference>
<protein>
    <recommendedName>
        <fullName evidence="8">ABC transmembrane type-1 domain-containing protein</fullName>
    </recommendedName>
</protein>
<dbReference type="PANTHER" id="PTHR43163:SF6">
    <property type="entry name" value="DIPEPTIDE TRANSPORT SYSTEM PERMEASE PROTEIN DPPB-RELATED"/>
    <property type="match status" value="1"/>
</dbReference>
<evidence type="ECO:0000313" key="9">
    <source>
        <dbReference type="EMBL" id="ETW97878.1"/>
    </source>
</evidence>
<feature type="domain" description="ABC transmembrane type-1" evidence="8">
    <location>
        <begin position="98"/>
        <end position="303"/>
    </location>
</feature>
<dbReference type="InterPro" id="IPR035906">
    <property type="entry name" value="MetI-like_sf"/>
</dbReference>
<proteinExistence type="inferred from homology"/>
<dbReference type="GO" id="GO:0005886">
    <property type="term" value="C:plasma membrane"/>
    <property type="evidence" value="ECO:0007669"/>
    <property type="project" value="UniProtKB-SubCell"/>
</dbReference>
<feature type="transmembrane region" description="Helical" evidence="7">
    <location>
        <begin position="63"/>
        <end position="80"/>
    </location>
</feature>
<keyword evidence="3" id="KW-1003">Cell membrane</keyword>
<feature type="transmembrane region" description="Helical" evidence="7">
    <location>
        <begin position="12"/>
        <end position="30"/>
    </location>
</feature>
<accession>W4LIF9</accession>
<evidence type="ECO:0000256" key="1">
    <source>
        <dbReference type="ARBA" id="ARBA00004651"/>
    </source>
</evidence>
<keyword evidence="5 7" id="KW-1133">Transmembrane helix</keyword>
<dbReference type="PANTHER" id="PTHR43163">
    <property type="entry name" value="DIPEPTIDE TRANSPORT SYSTEM PERMEASE PROTEIN DPPB-RELATED"/>
    <property type="match status" value="1"/>
</dbReference>
<gene>
    <name evidence="9" type="ORF">ETSY1_20975</name>
</gene>
<organism evidence="9 10">
    <name type="scientific">Entotheonella factor</name>
    <dbReference type="NCBI Taxonomy" id="1429438"/>
    <lineage>
        <taxon>Bacteria</taxon>
        <taxon>Pseudomonadati</taxon>
        <taxon>Nitrospinota/Tectimicrobiota group</taxon>
        <taxon>Candidatus Tectimicrobiota</taxon>
        <taxon>Candidatus Entotheonellia</taxon>
        <taxon>Candidatus Entotheonellales</taxon>
        <taxon>Candidatus Entotheonellaceae</taxon>
        <taxon>Candidatus Entotheonella</taxon>
    </lineage>
</organism>
<dbReference type="HOGENOM" id="CLU_036879_0_1_7"/>
<dbReference type="Gene3D" id="1.10.3720.10">
    <property type="entry name" value="MetI-like"/>
    <property type="match status" value="1"/>
</dbReference>
<evidence type="ECO:0000256" key="6">
    <source>
        <dbReference type="ARBA" id="ARBA00023136"/>
    </source>
</evidence>
<dbReference type="InterPro" id="IPR000515">
    <property type="entry name" value="MetI-like"/>
</dbReference>
<feature type="transmembrane region" description="Helical" evidence="7">
    <location>
        <begin position="238"/>
        <end position="264"/>
    </location>
</feature>
<dbReference type="Proteomes" id="UP000019141">
    <property type="component" value="Unassembled WGS sequence"/>
</dbReference>
<dbReference type="AlphaFoldDB" id="W4LIF9"/>
<feature type="transmembrane region" description="Helical" evidence="7">
    <location>
        <begin position="145"/>
        <end position="165"/>
    </location>
</feature>
<evidence type="ECO:0000256" key="5">
    <source>
        <dbReference type="ARBA" id="ARBA00022989"/>
    </source>
</evidence>
<dbReference type="CDD" id="cd06261">
    <property type="entry name" value="TM_PBP2"/>
    <property type="match status" value="1"/>
</dbReference>
<dbReference type="EMBL" id="AZHW01000608">
    <property type="protein sequence ID" value="ETW97878.1"/>
    <property type="molecule type" value="Genomic_DNA"/>
</dbReference>
<dbReference type="SUPFAM" id="SSF161098">
    <property type="entry name" value="MetI-like"/>
    <property type="match status" value="1"/>
</dbReference>
<feature type="transmembrane region" description="Helical" evidence="7">
    <location>
        <begin position="101"/>
        <end position="125"/>
    </location>
</feature>
<keyword evidence="6 7" id="KW-0472">Membrane</keyword>
<keyword evidence="2 7" id="KW-0813">Transport</keyword>
<name>W4LIF9_ENTF1</name>